<evidence type="ECO:0008006" key="6">
    <source>
        <dbReference type="Google" id="ProtNLM"/>
    </source>
</evidence>
<dbReference type="GO" id="GO:0004842">
    <property type="term" value="F:ubiquitin-protein transferase activity"/>
    <property type="evidence" value="ECO:0007669"/>
    <property type="project" value="TreeGrafter"/>
</dbReference>
<dbReference type="PRINTS" id="PR01415">
    <property type="entry name" value="ANKYRIN"/>
</dbReference>
<dbReference type="Gene3D" id="1.25.40.20">
    <property type="entry name" value="Ankyrin repeat-containing domain"/>
    <property type="match status" value="3"/>
</dbReference>
<dbReference type="AlphaFoldDB" id="A0A8K1CRN2"/>
<feature type="repeat" description="ANK" evidence="3">
    <location>
        <begin position="127"/>
        <end position="160"/>
    </location>
</feature>
<evidence type="ECO:0000256" key="1">
    <source>
        <dbReference type="ARBA" id="ARBA00022737"/>
    </source>
</evidence>
<dbReference type="PROSITE" id="PS50297">
    <property type="entry name" value="ANK_REP_REGION"/>
    <property type="match status" value="4"/>
</dbReference>
<comment type="caution">
    <text evidence="4">The sequence shown here is derived from an EMBL/GenBank/DDBJ whole genome shotgun (WGS) entry which is preliminary data.</text>
</comment>
<evidence type="ECO:0000313" key="4">
    <source>
        <dbReference type="EMBL" id="TMW68334.1"/>
    </source>
</evidence>
<dbReference type="Pfam" id="PF12796">
    <property type="entry name" value="Ank_2"/>
    <property type="match status" value="2"/>
</dbReference>
<keyword evidence="5" id="KW-1185">Reference proteome</keyword>
<dbReference type="SMART" id="SM00248">
    <property type="entry name" value="ANK"/>
    <property type="match status" value="8"/>
</dbReference>
<dbReference type="PANTHER" id="PTHR24171:SF8">
    <property type="entry name" value="BRCA1-ASSOCIATED RING DOMAIN PROTEIN 1"/>
    <property type="match status" value="1"/>
</dbReference>
<organism evidence="4 5">
    <name type="scientific">Pythium oligandrum</name>
    <name type="common">Mycoparasitic fungus</name>
    <dbReference type="NCBI Taxonomy" id="41045"/>
    <lineage>
        <taxon>Eukaryota</taxon>
        <taxon>Sar</taxon>
        <taxon>Stramenopiles</taxon>
        <taxon>Oomycota</taxon>
        <taxon>Peronosporomycetes</taxon>
        <taxon>Pythiales</taxon>
        <taxon>Pythiaceae</taxon>
        <taxon>Pythium</taxon>
    </lineage>
</organism>
<protein>
    <recommendedName>
        <fullName evidence="6">Ankyrin repeat protein</fullName>
    </recommendedName>
</protein>
<evidence type="ECO:0000313" key="5">
    <source>
        <dbReference type="Proteomes" id="UP000794436"/>
    </source>
</evidence>
<dbReference type="Proteomes" id="UP000794436">
    <property type="component" value="Unassembled WGS sequence"/>
</dbReference>
<dbReference type="InterPro" id="IPR036770">
    <property type="entry name" value="Ankyrin_rpt-contain_sf"/>
</dbReference>
<keyword evidence="2 3" id="KW-0040">ANK repeat</keyword>
<keyword evidence="1" id="KW-0677">Repeat</keyword>
<gene>
    <name evidence="4" type="ORF">Poli38472_005802</name>
</gene>
<sequence length="376" mass="40467">MQRPEAVEVTMLLLEHGAVTQWNYKGEHSALTVAAETGSFELFMVVLAHEGKSAIRPEALSHSLLSACSSRRGAEIVQYLLELGASTAVKSIQVGDTVLHKACMTGNAVLVKLLLAQGADPNAANYSGYTTLHTACVNKDSDEVVQLLLDRGVDVNKQVAGITALVNASSSGAVKTVEKLLAYGADTTISREDGKTALHCACSQGAPEVVRLLLEHGVDPNLRDVSGNTPLHVAALEERSAVVKVLGQRGADVHARNEDGFTPLTMCVRWDKCEAMQFRQNPVYALETVYELMKFGAVYEDSPMNCPDIFQGMSTTRPGTEDDWILYSEVVASVPICIRYWTAQREAGKPLTQIPSGVAGNGCSAVQNFLDQTICQ</sequence>
<evidence type="ECO:0000256" key="2">
    <source>
        <dbReference type="ARBA" id="ARBA00023043"/>
    </source>
</evidence>
<dbReference type="OrthoDB" id="59416at2759"/>
<dbReference type="GO" id="GO:0085020">
    <property type="term" value="P:protein K6-linked ubiquitination"/>
    <property type="evidence" value="ECO:0007669"/>
    <property type="project" value="TreeGrafter"/>
</dbReference>
<dbReference type="SUPFAM" id="SSF48403">
    <property type="entry name" value="Ankyrin repeat"/>
    <property type="match status" value="1"/>
</dbReference>
<dbReference type="PANTHER" id="PTHR24171">
    <property type="entry name" value="ANKYRIN REPEAT DOMAIN-CONTAINING PROTEIN 39-RELATED"/>
    <property type="match status" value="1"/>
</dbReference>
<proteinExistence type="predicted"/>
<dbReference type="EMBL" id="SPLM01000002">
    <property type="protein sequence ID" value="TMW68334.1"/>
    <property type="molecule type" value="Genomic_DNA"/>
</dbReference>
<dbReference type="PROSITE" id="PS50088">
    <property type="entry name" value="ANK_REPEAT"/>
    <property type="match status" value="5"/>
</dbReference>
<accession>A0A8K1CRN2</accession>
<feature type="repeat" description="ANK" evidence="3">
    <location>
        <begin position="94"/>
        <end position="126"/>
    </location>
</feature>
<name>A0A8K1CRN2_PYTOL</name>
<feature type="repeat" description="ANK" evidence="3">
    <location>
        <begin position="160"/>
        <end position="192"/>
    </location>
</feature>
<evidence type="ECO:0000256" key="3">
    <source>
        <dbReference type="PROSITE-ProRule" id="PRU00023"/>
    </source>
</evidence>
<feature type="repeat" description="ANK" evidence="3">
    <location>
        <begin position="193"/>
        <end position="225"/>
    </location>
</feature>
<dbReference type="InterPro" id="IPR002110">
    <property type="entry name" value="Ankyrin_rpt"/>
</dbReference>
<reference evidence="4" key="1">
    <citation type="submission" date="2019-03" db="EMBL/GenBank/DDBJ databases">
        <title>Long read genome sequence of the mycoparasitic Pythium oligandrum ATCC 38472 isolated from sugarbeet rhizosphere.</title>
        <authorList>
            <person name="Gaulin E."/>
        </authorList>
    </citation>
    <scope>NUCLEOTIDE SEQUENCE</scope>
    <source>
        <strain evidence="4">ATCC 38472_TT</strain>
    </source>
</reference>
<feature type="repeat" description="ANK" evidence="3">
    <location>
        <begin position="226"/>
        <end position="258"/>
    </location>
</feature>